<name>A0A454XZJ1_PRIPA</name>
<organism evidence="3 4">
    <name type="scientific">Pristionchus pacificus</name>
    <name type="common">Parasitic nematode worm</name>
    <dbReference type="NCBI Taxonomy" id="54126"/>
    <lineage>
        <taxon>Eukaryota</taxon>
        <taxon>Metazoa</taxon>
        <taxon>Ecdysozoa</taxon>
        <taxon>Nematoda</taxon>
        <taxon>Chromadorea</taxon>
        <taxon>Rhabditida</taxon>
        <taxon>Rhabditina</taxon>
        <taxon>Diplogasteromorpha</taxon>
        <taxon>Diplogasteroidea</taxon>
        <taxon>Neodiplogasteridae</taxon>
        <taxon>Pristionchus</taxon>
    </lineage>
</organism>
<dbReference type="PANTHER" id="PTHR13287:SF2">
    <property type="entry name" value="ADIPOSE-SECRETED SIGNALING PROTEIN"/>
    <property type="match status" value="1"/>
</dbReference>
<keyword evidence="4" id="KW-1185">Reference proteome</keyword>
<protein>
    <recommendedName>
        <fullName evidence="2">Adipose-secreted signaling protein</fullName>
    </recommendedName>
</protein>
<dbReference type="AlphaFoldDB" id="A0A454XZJ1"/>
<reference evidence="4" key="1">
    <citation type="journal article" date="2008" name="Nat. Genet.">
        <title>The Pristionchus pacificus genome provides a unique perspective on nematode lifestyle and parasitism.</title>
        <authorList>
            <person name="Dieterich C."/>
            <person name="Clifton S.W."/>
            <person name="Schuster L.N."/>
            <person name="Chinwalla A."/>
            <person name="Delehaunty K."/>
            <person name="Dinkelacker I."/>
            <person name="Fulton L."/>
            <person name="Fulton R."/>
            <person name="Godfrey J."/>
            <person name="Minx P."/>
            <person name="Mitreva M."/>
            <person name="Roeseler W."/>
            <person name="Tian H."/>
            <person name="Witte H."/>
            <person name="Yang S.P."/>
            <person name="Wilson R.K."/>
            <person name="Sommer R.J."/>
        </authorList>
    </citation>
    <scope>NUCLEOTIDE SEQUENCE [LARGE SCALE GENOMIC DNA]</scope>
    <source>
        <strain evidence="4">PS312</strain>
    </source>
</reference>
<dbReference type="InterPro" id="IPR026794">
    <property type="entry name" value="ADISSP"/>
</dbReference>
<reference evidence="3" key="2">
    <citation type="submission" date="2022-06" db="UniProtKB">
        <authorList>
            <consortium name="EnsemblMetazoa"/>
        </authorList>
    </citation>
    <scope>IDENTIFICATION</scope>
    <source>
        <strain evidence="3">PS312</strain>
    </source>
</reference>
<comment type="similarity">
    <text evidence="1">Belongs to the ADISSP family.</text>
</comment>
<evidence type="ECO:0000256" key="1">
    <source>
        <dbReference type="ARBA" id="ARBA00035018"/>
    </source>
</evidence>
<evidence type="ECO:0000256" key="2">
    <source>
        <dbReference type="ARBA" id="ARBA00035300"/>
    </source>
</evidence>
<evidence type="ECO:0000313" key="4">
    <source>
        <dbReference type="Proteomes" id="UP000005239"/>
    </source>
</evidence>
<evidence type="ECO:0000313" key="3">
    <source>
        <dbReference type="EnsemblMetazoa" id="PPA22027.1"/>
    </source>
</evidence>
<dbReference type="EnsemblMetazoa" id="PPA22027.1">
    <property type="protein sequence ID" value="PPA22027.1"/>
    <property type="gene ID" value="WBGene00111581"/>
</dbReference>
<gene>
    <name evidence="3" type="primary">WBGene00111581</name>
</gene>
<sequence length="145" mass="16093">MVNVRFGDVSDHADIDVENPQKGNFIVNLGFLQDHHVYKVHITLPCIVAESEKVRDVSRMIVHTGHLPIGDIVVRSMRAETEFILSIRLDGLHGHLQSKIKMESVEMTVRSSVLKSQDGTPSLKRGVSIVSTLERPTTSPLSGEK</sequence>
<dbReference type="PANTHER" id="PTHR13287">
    <property type="entry name" value="ADIPOSE-SECRETED SIGNALING PROTEIN"/>
    <property type="match status" value="1"/>
</dbReference>
<proteinExistence type="inferred from homology"/>
<dbReference type="Proteomes" id="UP000005239">
    <property type="component" value="Unassembled WGS sequence"/>
</dbReference>
<accession>A0A454XZJ1</accession>
<accession>A0A8R1UHX5</accession>
<dbReference type="Pfam" id="PF15006">
    <property type="entry name" value="DUF4517"/>
    <property type="match status" value="1"/>
</dbReference>